<sequence>MRETAPLRASQNMYTGNPALKSSGALSYSGGSMESSHGGAWLCSCKPGLQRLSDIPYLHMQMVRTQSGILADKGLSEIFSVNGTLLQIGDLCRDEKLAETLRSIAVHGPGSLYNGPVGRKLIGDIQRSGGILTMKDLQSYRVKVKKPLSSVFMGLELLGMPPPSSGGAGMILVLNILAQYGLPSGISGGALGLHRIIESLKHMFAVRMNLGDPDFVDVSDVLSDMLSVKFAESLKKDISDNKTFDSKHYGGRWNQLDDHGTSHLCVVDSSRNAVSMTSTINSYFGAVIRSPSTGIVLNNEMDDFSNPINASGNVPPPAPANFIRPLKRPLSSMTPTIVVQDGQLKGIVGASGGAMIIAGTIEVFLNHFAKKMDPLSSVMAPRAYHQLIPNVLMYENWTTVSGDYFEVPGDIRAALQKKGHVLQALAGGTISQLIVHNLEDSASDHGVRKGTLTAVSDPRKGGFPAGY</sequence>
<evidence type="ECO:0000256" key="4">
    <source>
        <dbReference type="ARBA" id="ARBA00009381"/>
    </source>
</evidence>
<feature type="binding site" evidence="10">
    <location>
        <begin position="279"/>
        <end position="281"/>
    </location>
    <ligand>
        <name>L-glutamate</name>
        <dbReference type="ChEBI" id="CHEBI:29985"/>
    </ligand>
</feature>
<dbReference type="PRINTS" id="PR01210">
    <property type="entry name" value="GGTRANSPTASE"/>
</dbReference>
<dbReference type="GO" id="GO:0036374">
    <property type="term" value="F:glutathione hydrolase activity"/>
    <property type="evidence" value="ECO:0007669"/>
    <property type="project" value="UniProtKB-EC"/>
</dbReference>
<name>A0A7I8J4U6_SPIIN</name>
<dbReference type="Gene3D" id="3.60.20.40">
    <property type="match status" value="1"/>
</dbReference>
<keyword evidence="5" id="KW-0808">Transferase</keyword>
<comment type="catalytic activity">
    <reaction evidence="1">
        <text>an S-substituted glutathione + H2O = an S-substituted L-cysteinylglycine + L-glutamate</text>
        <dbReference type="Rhea" id="RHEA:59468"/>
        <dbReference type="ChEBI" id="CHEBI:15377"/>
        <dbReference type="ChEBI" id="CHEBI:29985"/>
        <dbReference type="ChEBI" id="CHEBI:90779"/>
        <dbReference type="ChEBI" id="CHEBI:143103"/>
        <dbReference type="EC" id="3.4.19.13"/>
    </reaction>
</comment>
<evidence type="ECO:0000256" key="6">
    <source>
        <dbReference type="ARBA" id="ARBA00022801"/>
    </source>
</evidence>
<dbReference type="InterPro" id="IPR043137">
    <property type="entry name" value="GGT_ssub_C"/>
</dbReference>
<comment type="catalytic activity">
    <reaction evidence="2">
        <text>glutathione + H2O = L-cysteinylglycine + L-glutamate</text>
        <dbReference type="Rhea" id="RHEA:28807"/>
        <dbReference type="ChEBI" id="CHEBI:15377"/>
        <dbReference type="ChEBI" id="CHEBI:29985"/>
        <dbReference type="ChEBI" id="CHEBI:57925"/>
        <dbReference type="ChEBI" id="CHEBI:61694"/>
        <dbReference type="EC" id="3.4.19.13"/>
    </reaction>
</comment>
<keyword evidence="6" id="KW-0378">Hydrolase</keyword>
<dbReference type="FunFam" id="1.10.246.130:FF:000001">
    <property type="entry name" value="Gamma-glutamyltransferase 5 isoform 1"/>
    <property type="match status" value="1"/>
</dbReference>
<protein>
    <submittedName>
        <fullName evidence="11">Uncharacterized protein</fullName>
    </submittedName>
</protein>
<evidence type="ECO:0000256" key="8">
    <source>
        <dbReference type="ARBA" id="ARBA00047417"/>
    </source>
</evidence>
<dbReference type="PANTHER" id="PTHR11686">
    <property type="entry name" value="GAMMA GLUTAMYL TRANSPEPTIDASE"/>
    <property type="match status" value="1"/>
</dbReference>
<evidence type="ECO:0000256" key="9">
    <source>
        <dbReference type="PIRSR" id="PIRSR600101-1"/>
    </source>
</evidence>
<keyword evidence="7" id="KW-0325">Glycoprotein</keyword>
<reference evidence="11 12" key="1">
    <citation type="submission" date="2019-12" db="EMBL/GenBank/DDBJ databases">
        <authorList>
            <person name="Scholz U."/>
            <person name="Mascher M."/>
            <person name="Fiebig A."/>
        </authorList>
    </citation>
    <scope>NUCLEOTIDE SEQUENCE</scope>
</reference>
<dbReference type="Pfam" id="PF01019">
    <property type="entry name" value="G_glu_transpept"/>
    <property type="match status" value="1"/>
</dbReference>
<evidence type="ECO:0000256" key="1">
    <source>
        <dbReference type="ARBA" id="ARBA00001049"/>
    </source>
</evidence>
<gene>
    <name evidence="11" type="ORF">SI7747_09011488</name>
</gene>
<evidence type="ECO:0000313" key="12">
    <source>
        <dbReference type="Proteomes" id="UP001189122"/>
    </source>
</evidence>
<organism evidence="11">
    <name type="scientific">Spirodela intermedia</name>
    <name type="common">Intermediate duckweed</name>
    <dbReference type="NCBI Taxonomy" id="51605"/>
    <lineage>
        <taxon>Eukaryota</taxon>
        <taxon>Viridiplantae</taxon>
        <taxon>Streptophyta</taxon>
        <taxon>Embryophyta</taxon>
        <taxon>Tracheophyta</taxon>
        <taxon>Spermatophyta</taxon>
        <taxon>Magnoliopsida</taxon>
        <taxon>Liliopsida</taxon>
        <taxon>Araceae</taxon>
        <taxon>Lemnoideae</taxon>
        <taxon>Spirodela</taxon>
    </lineage>
</organism>
<dbReference type="FunFam" id="3.60.20.40:FF:000004">
    <property type="entry name" value="Glutathione hydrolase 1"/>
    <property type="match status" value="1"/>
</dbReference>
<dbReference type="AlphaFoldDB" id="A0A7I8J4U6"/>
<feature type="active site" description="Nucleophile" evidence="9">
    <location>
        <position position="261"/>
    </location>
</feature>
<dbReference type="GO" id="GO:0016756">
    <property type="term" value="F:glutathione gamma-glutamylcysteinyltransferase activity"/>
    <property type="evidence" value="ECO:0007669"/>
    <property type="project" value="UniProtKB-ARBA"/>
</dbReference>
<dbReference type="GO" id="GO:0103068">
    <property type="term" value="F:leukotriene C4 gamma-glutamyl transferase activity"/>
    <property type="evidence" value="ECO:0007669"/>
    <property type="project" value="UniProtKB-EC"/>
</dbReference>
<evidence type="ECO:0000256" key="3">
    <source>
        <dbReference type="ARBA" id="ARBA00005115"/>
    </source>
</evidence>
<comment type="pathway">
    <text evidence="3">Sulfur metabolism; glutathione metabolism.</text>
</comment>
<dbReference type="Gene3D" id="1.10.246.130">
    <property type="match status" value="1"/>
</dbReference>
<keyword evidence="12" id="KW-1185">Reference proteome</keyword>
<dbReference type="InterPro" id="IPR043138">
    <property type="entry name" value="GGT_lsub"/>
</dbReference>
<comment type="catalytic activity">
    <reaction evidence="8">
        <text>an N-terminal (5-L-glutamyl)-[peptide] + an alpha-amino acid = 5-L-glutamyl amino acid + an N-terminal L-alpha-aminoacyl-[peptide]</text>
        <dbReference type="Rhea" id="RHEA:23904"/>
        <dbReference type="Rhea" id="RHEA-COMP:9780"/>
        <dbReference type="Rhea" id="RHEA-COMP:9795"/>
        <dbReference type="ChEBI" id="CHEBI:77644"/>
        <dbReference type="ChEBI" id="CHEBI:78597"/>
        <dbReference type="ChEBI" id="CHEBI:78599"/>
        <dbReference type="ChEBI" id="CHEBI:78608"/>
        <dbReference type="EC" id="2.3.2.2"/>
    </reaction>
</comment>
<dbReference type="InterPro" id="IPR029055">
    <property type="entry name" value="Ntn_hydrolases_N"/>
</dbReference>
<proteinExistence type="inferred from homology"/>
<dbReference type="GO" id="GO:0005886">
    <property type="term" value="C:plasma membrane"/>
    <property type="evidence" value="ECO:0007669"/>
    <property type="project" value="TreeGrafter"/>
</dbReference>
<comment type="similarity">
    <text evidence="4">Belongs to the gamma-glutamyltransferase family.</text>
</comment>
<dbReference type="PANTHER" id="PTHR11686:SF34">
    <property type="entry name" value="GLUTATHIONE HYDROLASE 1-RELATED"/>
    <property type="match status" value="1"/>
</dbReference>
<dbReference type="EMBL" id="CACRZD030000009">
    <property type="protein sequence ID" value="CAA6665099.1"/>
    <property type="molecule type" value="Genomic_DNA"/>
</dbReference>
<evidence type="ECO:0000256" key="7">
    <source>
        <dbReference type="ARBA" id="ARBA00023180"/>
    </source>
</evidence>
<evidence type="ECO:0000313" key="11">
    <source>
        <dbReference type="EMBL" id="CAA2625753.1"/>
    </source>
</evidence>
<dbReference type="Proteomes" id="UP001189122">
    <property type="component" value="Unassembled WGS sequence"/>
</dbReference>
<feature type="binding site" evidence="10">
    <location>
        <position position="353"/>
    </location>
    <ligand>
        <name>L-glutamate</name>
        <dbReference type="ChEBI" id="CHEBI:29985"/>
    </ligand>
</feature>
<feature type="binding site" evidence="10">
    <location>
        <position position="303"/>
    </location>
    <ligand>
        <name>L-glutamate</name>
        <dbReference type="ChEBI" id="CHEBI:29985"/>
    </ligand>
</feature>
<evidence type="ECO:0000256" key="5">
    <source>
        <dbReference type="ARBA" id="ARBA00022679"/>
    </source>
</evidence>
<feature type="binding site" evidence="10">
    <location>
        <begin position="331"/>
        <end position="332"/>
    </location>
    <ligand>
        <name>L-glutamate</name>
        <dbReference type="ChEBI" id="CHEBI:29985"/>
    </ligand>
</feature>
<dbReference type="InterPro" id="IPR000101">
    <property type="entry name" value="GGT_peptidase"/>
</dbReference>
<evidence type="ECO:0000256" key="2">
    <source>
        <dbReference type="ARBA" id="ARBA00001089"/>
    </source>
</evidence>
<dbReference type="SUPFAM" id="SSF56235">
    <property type="entry name" value="N-terminal nucleophile aminohydrolases (Ntn hydrolases)"/>
    <property type="match status" value="1"/>
</dbReference>
<dbReference type="GO" id="GO:0006751">
    <property type="term" value="P:glutathione catabolic process"/>
    <property type="evidence" value="ECO:0007669"/>
    <property type="project" value="InterPro"/>
</dbReference>
<dbReference type="EMBL" id="LR743596">
    <property type="protein sequence ID" value="CAA2625753.1"/>
    <property type="molecule type" value="Genomic_DNA"/>
</dbReference>
<accession>A0A7I8J4U6</accession>
<evidence type="ECO:0000256" key="10">
    <source>
        <dbReference type="PIRSR" id="PIRSR600101-2"/>
    </source>
</evidence>